<dbReference type="EC" id="1.2.4.2" evidence="4"/>
<dbReference type="GO" id="GO:0004591">
    <property type="term" value="F:oxoglutarate dehydrogenase (succinyl-transferring) activity"/>
    <property type="evidence" value="ECO:0007669"/>
    <property type="project" value="UniProtKB-EC"/>
</dbReference>
<evidence type="ECO:0000256" key="5">
    <source>
        <dbReference type="ARBA" id="ARBA00022723"/>
    </source>
</evidence>
<feature type="domain" description="Transketolase-like pyrimidine-binding" evidence="11">
    <location>
        <begin position="870"/>
        <end position="1063"/>
    </location>
</feature>
<proteinExistence type="predicted"/>
<sequence length="1211" mass="134521">MNAMLERPRPEEFGANSWLVEEMYERFREDPASVGPTWQEFFSDFKPAGTPKADSTAEIVRPVVAPTAQPVATSPGVEPPAPRVVLATEIIPDPPAEPLRGVSAAIATNMEKSLTVPTATSFRNVPAKLLEVNRKVMNNYRARVGQGKVSFTHIIGYAIVRAIADNVPNMKNGYTVDADGKPMLQKHSHVNIGLAVDVDKGKGQRTLVVPVLRNADTLDFAGFLLAYDEIIRKVRSNKLTVEDFQGANVSLTNPGTIGTVQSVPRLMPGQGVIVGVGSIDYPAEFQGSDERSLVRLGVSKVVTVTSTYDHRIIQGAESGMFLKYVHELLIGEHNFYHDVFRSLGVPYEAVQWHQDSNLLDSEDAMLDKQMQVATLIRVHRVRGHLIADLDPLRWKEPVMPRELDPATYGLTIWDLDRQFLTGGIGGVRKSTLGDLLGVLRDAYCRTIGVEYMHIQNTDEQRWIQERVEGHGAMGFVLDKKRVLERLNAAEAFEKFLATKYVGTKRFGLEGAESAIPILDTILSSAADSQMHGAVLGMAHRGRLNVLGNVMGKSYDQIFKEFEGYVDPSSVQGSGDVKYHLGAVGTYVSPHGAQLPIELSANPSHLETVDPIVLGMVRAAQDHIEPPLAYSVLPLVIHGDAAFSGQGVVAECLAMSDTSGYRVGGTIHLIINNQIGFTTSPQYARSSQYSSDVAKTVQAPIFHVNGDDPEACVRVAKLAFDYRQKFHKDVVIDMICYRRHGHNEGDDPSYTQPLMYKAIAERRSVRKLYVETLVKRGDITIEDAEQALSDFQSKLQGALDDTRAAKPEPVIAAKPPAPIGVLPHVATGVSREVLDGIFRHLTEYPEGFAPHPKLVKQFELRAQQYATQQDVDWATGEALAFGSLVVEGTPVRLMGEDSRRGTFSQRHSTLVDYNNEQRWVPINTLPNAKARFWVYDSLLSEYAAVGFEYGYAHTNHETLVMWEAQFGDFANGAQVIIDQYIVAAEDKWGQQNSLVLLLPHGYEGQGPEHSSARMERFLQLCAEDNIQVCYPTTAAQYFHMLRRQVRREVRKPLVVMTPKQPLRMKESRSPIAEFTTGSFEEILDDPTVTEKSKITRVVLCTGKVAWDAMAERTKRNANVAVVRVEQLYPFPIAGLRSILATYPNAKQMVWLQEEPENMGAWRFVDAIVWPMKNEGYDWRHVARVESGSPATGSKAIHDQELVDLMEQTFAAW</sequence>
<evidence type="ECO:0000256" key="4">
    <source>
        <dbReference type="ARBA" id="ARBA00012280"/>
    </source>
</evidence>
<dbReference type="SUPFAM" id="SSF52777">
    <property type="entry name" value="CoA-dependent acyltransferases"/>
    <property type="match status" value="1"/>
</dbReference>
<dbReference type="GO" id="GO:0004149">
    <property type="term" value="F:dihydrolipoyllysine-residue succinyltransferase activity"/>
    <property type="evidence" value="ECO:0007669"/>
    <property type="project" value="UniProtKB-EC"/>
</dbReference>
<evidence type="ECO:0000256" key="9">
    <source>
        <dbReference type="ARBA" id="ARBA00023268"/>
    </source>
</evidence>
<comment type="pathway">
    <text evidence="3">Carbohydrate metabolism; tricarboxylic acid cycle; succinyl-CoA from 2-oxoglutarate (dehydrogenase route): step 1/1.</text>
</comment>
<dbReference type="InterPro" id="IPR032106">
    <property type="entry name" value="2-oxogl_dehyd_N"/>
</dbReference>
<dbReference type="InterPro" id="IPR042179">
    <property type="entry name" value="KGD_C_sf"/>
</dbReference>
<comment type="cofactor">
    <cofactor evidence="2">
        <name>thiamine diphosphate</name>
        <dbReference type="ChEBI" id="CHEBI:58937"/>
    </cofactor>
</comment>
<dbReference type="GO" id="GO:0005829">
    <property type="term" value="C:cytosol"/>
    <property type="evidence" value="ECO:0007669"/>
    <property type="project" value="TreeGrafter"/>
</dbReference>
<accession>A0A6J6K318</accession>
<dbReference type="InterPro" id="IPR023213">
    <property type="entry name" value="CAT-like_dom_sf"/>
</dbReference>
<keyword evidence="6" id="KW-0460">Magnesium</keyword>
<dbReference type="NCBIfam" id="TIGR00239">
    <property type="entry name" value="2oxo_dh_E1"/>
    <property type="match status" value="1"/>
</dbReference>
<comment type="catalytic activity">
    <reaction evidence="10">
        <text>N(6)-[(R)-dihydrolipoyl]-L-lysyl-[protein] + succinyl-CoA = N(6)-[(R)-S(8)-succinyldihydrolipoyl]-L-lysyl-[protein] + CoA</text>
        <dbReference type="Rhea" id="RHEA:15213"/>
        <dbReference type="Rhea" id="RHEA-COMP:10475"/>
        <dbReference type="Rhea" id="RHEA-COMP:20092"/>
        <dbReference type="ChEBI" id="CHEBI:57287"/>
        <dbReference type="ChEBI" id="CHEBI:57292"/>
        <dbReference type="ChEBI" id="CHEBI:83100"/>
        <dbReference type="ChEBI" id="CHEBI:83120"/>
        <dbReference type="EC" id="2.3.1.61"/>
    </reaction>
</comment>
<dbReference type="PIRSF" id="PIRSF000157">
    <property type="entry name" value="Oxoglu_dh_E1"/>
    <property type="match status" value="1"/>
</dbReference>
<dbReference type="Gene3D" id="3.30.559.10">
    <property type="entry name" value="Chloramphenicol acetyltransferase-like domain"/>
    <property type="match status" value="1"/>
</dbReference>
<dbReference type="SUPFAM" id="SSF52518">
    <property type="entry name" value="Thiamin diphosphate-binding fold (THDP-binding)"/>
    <property type="match status" value="2"/>
</dbReference>
<gene>
    <name evidence="12" type="ORF">UFOPK2195_00082</name>
</gene>
<dbReference type="InterPro" id="IPR005475">
    <property type="entry name" value="Transketolase-like_Pyr-bd"/>
</dbReference>
<protein>
    <recommendedName>
        <fullName evidence="4">oxoglutarate dehydrogenase (succinyl-transferring)</fullName>
        <ecNumber evidence="4">1.2.4.2</ecNumber>
    </recommendedName>
</protein>
<dbReference type="Gene3D" id="1.10.287.1150">
    <property type="entry name" value="TPP helical domain"/>
    <property type="match status" value="1"/>
</dbReference>
<dbReference type="NCBIfam" id="NF006914">
    <property type="entry name" value="PRK09404.1"/>
    <property type="match status" value="1"/>
</dbReference>
<dbReference type="GO" id="GO:0030976">
    <property type="term" value="F:thiamine pyrophosphate binding"/>
    <property type="evidence" value="ECO:0007669"/>
    <property type="project" value="InterPro"/>
</dbReference>
<dbReference type="Gene3D" id="3.40.50.970">
    <property type="match status" value="1"/>
</dbReference>
<dbReference type="SMART" id="SM00861">
    <property type="entry name" value="Transket_pyr"/>
    <property type="match status" value="1"/>
</dbReference>
<dbReference type="InterPro" id="IPR011603">
    <property type="entry name" value="2oxoglutarate_DH_E1"/>
</dbReference>
<comment type="cofactor">
    <cofactor evidence="1">
        <name>Mg(2+)</name>
        <dbReference type="ChEBI" id="CHEBI:18420"/>
    </cofactor>
</comment>
<name>A0A6J6K318_9ZZZZ</name>
<dbReference type="InterPro" id="IPR001078">
    <property type="entry name" value="2-oxoacid_DH_actylTfrase"/>
</dbReference>
<evidence type="ECO:0000259" key="11">
    <source>
        <dbReference type="SMART" id="SM00861"/>
    </source>
</evidence>
<dbReference type="EMBL" id="CAEZWH010000006">
    <property type="protein sequence ID" value="CAB4643732.1"/>
    <property type="molecule type" value="Genomic_DNA"/>
</dbReference>
<evidence type="ECO:0000256" key="1">
    <source>
        <dbReference type="ARBA" id="ARBA00001946"/>
    </source>
</evidence>
<dbReference type="Pfam" id="PF16078">
    <property type="entry name" value="2-oxogl_dehyd_N"/>
    <property type="match status" value="1"/>
</dbReference>
<dbReference type="InterPro" id="IPR031717">
    <property type="entry name" value="ODO-1/KGD_C"/>
</dbReference>
<keyword evidence="9" id="KW-0511">Multifunctional enzyme</keyword>
<dbReference type="Pfam" id="PF00676">
    <property type="entry name" value="E1_dh"/>
    <property type="match status" value="1"/>
</dbReference>
<keyword evidence="5" id="KW-0479">Metal-binding</keyword>
<dbReference type="CDD" id="cd02016">
    <property type="entry name" value="TPP_E1_OGDC_like"/>
    <property type="match status" value="1"/>
</dbReference>
<dbReference type="Gene3D" id="3.40.50.12470">
    <property type="match status" value="1"/>
</dbReference>
<dbReference type="PANTHER" id="PTHR23152">
    <property type="entry name" value="2-OXOGLUTARATE DEHYDROGENASE"/>
    <property type="match status" value="1"/>
</dbReference>
<dbReference type="InterPro" id="IPR001017">
    <property type="entry name" value="DH_E1"/>
</dbReference>
<dbReference type="PANTHER" id="PTHR23152:SF4">
    <property type="entry name" value="2-OXOADIPATE DEHYDROGENASE COMPLEX COMPONENT E1"/>
    <property type="match status" value="1"/>
</dbReference>
<evidence type="ECO:0000256" key="7">
    <source>
        <dbReference type="ARBA" id="ARBA00023002"/>
    </source>
</evidence>
<organism evidence="12">
    <name type="scientific">freshwater metagenome</name>
    <dbReference type="NCBI Taxonomy" id="449393"/>
    <lineage>
        <taxon>unclassified sequences</taxon>
        <taxon>metagenomes</taxon>
        <taxon>ecological metagenomes</taxon>
    </lineage>
</organism>
<evidence type="ECO:0000256" key="2">
    <source>
        <dbReference type="ARBA" id="ARBA00001964"/>
    </source>
</evidence>
<dbReference type="UniPathway" id="UPA00223">
    <property type="reaction ID" value="UER00997"/>
</dbReference>
<evidence type="ECO:0000256" key="3">
    <source>
        <dbReference type="ARBA" id="ARBA00004813"/>
    </source>
</evidence>
<dbReference type="Pfam" id="PF02779">
    <property type="entry name" value="Transket_pyr"/>
    <property type="match status" value="1"/>
</dbReference>
<dbReference type="GO" id="GO:0045252">
    <property type="term" value="C:oxoglutarate dehydrogenase complex"/>
    <property type="evidence" value="ECO:0007669"/>
    <property type="project" value="TreeGrafter"/>
</dbReference>
<dbReference type="Gene3D" id="3.40.50.11610">
    <property type="entry name" value="Multifunctional 2-oxoglutarate metabolism enzyme, C-terminal domain"/>
    <property type="match status" value="1"/>
</dbReference>
<evidence type="ECO:0000256" key="8">
    <source>
        <dbReference type="ARBA" id="ARBA00023052"/>
    </source>
</evidence>
<keyword evidence="7" id="KW-0560">Oxidoreductase</keyword>
<dbReference type="InterPro" id="IPR029061">
    <property type="entry name" value="THDP-binding"/>
</dbReference>
<dbReference type="AlphaFoldDB" id="A0A6J6K318"/>
<keyword evidence="8" id="KW-0786">Thiamine pyrophosphate</keyword>
<dbReference type="Pfam" id="PF00198">
    <property type="entry name" value="2-oxoacid_dh"/>
    <property type="match status" value="1"/>
</dbReference>
<evidence type="ECO:0000313" key="12">
    <source>
        <dbReference type="EMBL" id="CAB4643732.1"/>
    </source>
</evidence>
<dbReference type="GO" id="GO:0006099">
    <property type="term" value="P:tricarboxylic acid cycle"/>
    <property type="evidence" value="ECO:0007669"/>
    <property type="project" value="UniProtKB-UniPathway"/>
</dbReference>
<reference evidence="12" key="1">
    <citation type="submission" date="2020-05" db="EMBL/GenBank/DDBJ databases">
        <authorList>
            <person name="Chiriac C."/>
            <person name="Salcher M."/>
            <person name="Ghai R."/>
            <person name="Kavagutti S V."/>
        </authorList>
    </citation>
    <scope>NUCLEOTIDE SEQUENCE</scope>
</reference>
<dbReference type="GO" id="GO:0046872">
    <property type="term" value="F:metal ion binding"/>
    <property type="evidence" value="ECO:0007669"/>
    <property type="project" value="UniProtKB-KW"/>
</dbReference>
<evidence type="ECO:0000256" key="6">
    <source>
        <dbReference type="ARBA" id="ARBA00022842"/>
    </source>
</evidence>
<dbReference type="NCBIfam" id="NF008907">
    <property type="entry name" value="PRK12270.1"/>
    <property type="match status" value="1"/>
</dbReference>
<evidence type="ECO:0000256" key="10">
    <source>
        <dbReference type="ARBA" id="ARBA00052761"/>
    </source>
</evidence>
<dbReference type="Pfam" id="PF16870">
    <property type="entry name" value="OxoGdeHyase_C"/>
    <property type="match status" value="1"/>
</dbReference>